<comment type="caution">
    <text evidence="2">The sequence shown here is derived from an EMBL/GenBank/DDBJ whole genome shotgun (WGS) entry which is preliminary data.</text>
</comment>
<proteinExistence type="predicted"/>
<keyword evidence="1" id="KW-0812">Transmembrane</keyword>
<evidence type="ECO:0000313" key="2">
    <source>
        <dbReference type="EMBL" id="OGY72520.1"/>
    </source>
</evidence>
<evidence type="ECO:0000313" key="3">
    <source>
        <dbReference type="Proteomes" id="UP000178315"/>
    </source>
</evidence>
<feature type="transmembrane region" description="Helical" evidence="1">
    <location>
        <begin position="7"/>
        <end position="30"/>
    </location>
</feature>
<organism evidence="2 3">
    <name type="scientific">Candidatus Jacksonbacteria bacterium RIFCSPLOWO2_02_FULL_44_20</name>
    <dbReference type="NCBI Taxonomy" id="1798460"/>
    <lineage>
        <taxon>Bacteria</taxon>
        <taxon>Candidatus Jacksoniibacteriota</taxon>
    </lineage>
</organism>
<reference evidence="2 3" key="1">
    <citation type="journal article" date="2016" name="Nat. Commun.">
        <title>Thousands of microbial genomes shed light on interconnected biogeochemical processes in an aquifer system.</title>
        <authorList>
            <person name="Anantharaman K."/>
            <person name="Brown C.T."/>
            <person name="Hug L.A."/>
            <person name="Sharon I."/>
            <person name="Castelle C.J."/>
            <person name="Probst A.J."/>
            <person name="Thomas B.C."/>
            <person name="Singh A."/>
            <person name="Wilkins M.J."/>
            <person name="Karaoz U."/>
            <person name="Brodie E.L."/>
            <person name="Williams K.H."/>
            <person name="Hubbard S.S."/>
            <person name="Banfield J.F."/>
        </authorList>
    </citation>
    <scope>NUCLEOTIDE SEQUENCE [LARGE SCALE GENOMIC DNA]</scope>
</reference>
<keyword evidence="1" id="KW-0472">Membrane</keyword>
<feature type="transmembrane region" description="Helical" evidence="1">
    <location>
        <begin position="36"/>
        <end position="62"/>
    </location>
</feature>
<dbReference type="Proteomes" id="UP000178315">
    <property type="component" value="Unassembled WGS sequence"/>
</dbReference>
<sequence>MRENNIYPILLISASAASILLWVGVVIFIGPDELGVLGVALFLSAFGFAIFSSLLACFYYIHIHANRASSPPFRIFHRMFRESGLLTGVVIIYLILAHFGIGTFTNLGLLLGIAIVIDAIYIFYYDRRRRAKISEY</sequence>
<feature type="transmembrane region" description="Helical" evidence="1">
    <location>
        <begin position="107"/>
        <end position="125"/>
    </location>
</feature>
<feature type="transmembrane region" description="Helical" evidence="1">
    <location>
        <begin position="83"/>
        <end position="101"/>
    </location>
</feature>
<evidence type="ECO:0000256" key="1">
    <source>
        <dbReference type="SAM" id="Phobius"/>
    </source>
</evidence>
<dbReference type="AlphaFoldDB" id="A0A1G2A8Y7"/>
<gene>
    <name evidence="2" type="ORF">A3H61_02975</name>
</gene>
<name>A0A1G2A8Y7_9BACT</name>
<keyword evidence="1" id="KW-1133">Transmembrane helix</keyword>
<protein>
    <submittedName>
        <fullName evidence="2">Uncharacterized protein</fullName>
    </submittedName>
</protein>
<dbReference type="EMBL" id="MHJU01000030">
    <property type="protein sequence ID" value="OGY72520.1"/>
    <property type="molecule type" value="Genomic_DNA"/>
</dbReference>
<accession>A0A1G2A8Y7</accession>